<evidence type="ECO:0000256" key="1">
    <source>
        <dbReference type="SAM" id="MobiDB-lite"/>
    </source>
</evidence>
<proteinExistence type="predicted"/>
<keyword evidence="2" id="KW-0472">Membrane</keyword>
<keyword evidence="2" id="KW-0812">Transmembrane</keyword>
<feature type="transmembrane region" description="Helical" evidence="2">
    <location>
        <begin position="149"/>
        <end position="171"/>
    </location>
</feature>
<organism evidence="3">
    <name type="scientific">Calcidiscus leptoporus</name>
    <dbReference type="NCBI Taxonomy" id="127549"/>
    <lineage>
        <taxon>Eukaryota</taxon>
        <taxon>Haptista</taxon>
        <taxon>Haptophyta</taxon>
        <taxon>Prymnesiophyceae</taxon>
        <taxon>Coccolithales</taxon>
        <taxon>Calcidiscaceae</taxon>
        <taxon>Calcidiscus</taxon>
    </lineage>
</organism>
<dbReference type="EMBL" id="HBER01027095">
    <property type="protein sequence ID" value="CAD8538356.1"/>
    <property type="molecule type" value="Transcribed_RNA"/>
</dbReference>
<protein>
    <submittedName>
        <fullName evidence="3">Uncharacterized protein</fullName>
    </submittedName>
</protein>
<dbReference type="AlphaFoldDB" id="A0A7S0J2A2"/>
<evidence type="ECO:0000313" key="3">
    <source>
        <dbReference type="EMBL" id="CAD8538356.1"/>
    </source>
</evidence>
<gene>
    <name evidence="3" type="ORF">CLEP1334_LOCUS13638</name>
</gene>
<feature type="transmembrane region" description="Helical" evidence="2">
    <location>
        <begin position="113"/>
        <end position="129"/>
    </location>
</feature>
<feature type="region of interest" description="Disordered" evidence="1">
    <location>
        <begin position="184"/>
        <end position="211"/>
    </location>
</feature>
<keyword evidence="2" id="KW-1133">Transmembrane helix</keyword>
<reference evidence="3" key="1">
    <citation type="submission" date="2021-01" db="EMBL/GenBank/DDBJ databases">
        <authorList>
            <person name="Corre E."/>
            <person name="Pelletier E."/>
            <person name="Niang G."/>
            <person name="Scheremetjew M."/>
            <person name="Finn R."/>
            <person name="Kale V."/>
            <person name="Holt S."/>
            <person name="Cochrane G."/>
            <person name="Meng A."/>
            <person name="Brown T."/>
            <person name="Cohen L."/>
        </authorList>
    </citation>
    <scope>NUCLEOTIDE SEQUENCE</scope>
    <source>
        <strain evidence="3">RCC1130</strain>
    </source>
</reference>
<feature type="transmembrane region" description="Helical" evidence="2">
    <location>
        <begin position="84"/>
        <end position="106"/>
    </location>
</feature>
<feature type="transmembrane region" description="Helical" evidence="2">
    <location>
        <begin position="41"/>
        <end position="64"/>
    </location>
</feature>
<evidence type="ECO:0000256" key="2">
    <source>
        <dbReference type="SAM" id="Phobius"/>
    </source>
</evidence>
<name>A0A7S0J2A2_9EUKA</name>
<sequence>MSAPDARAHQVERRASRNPLLRQRDVVMIERQQLNGKRMTVLVLALFDLIAVVALFFQLSSAGFPTTLDMVSDALDSHTLQDFWFIPAAVASAFPIIGALGAILLWQHLLWTYCGYLVGLISLRLYFLFEAGRREGLDGRDDLLLDMMLLTFGIFLQVYIFQSVSTLGLLVRRLKMQNKFLRSAPPRSRRNPAQPGRRASGGDGGSTGGVI</sequence>
<feature type="compositionally biased region" description="Gly residues" evidence="1">
    <location>
        <begin position="199"/>
        <end position="211"/>
    </location>
</feature>
<accession>A0A7S0J2A2</accession>
<feature type="compositionally biased region" description="Low complexity" evidence="1">
    <location>
        <begin position="184"/>
        <end position="198"/>
    </location>
</feature>